<reference evidence="2 3" key="1">
    <citation type="journal article" date="2015" name="Environ. Microbiol.">
        <title>Methane oxidation coupled to nitrate reduction under hypoxia by the Gammaproteobacterium Methylomonas denitrificans, sp. nov. type strain FJG1.</title>
        <authorList>
            <person name="Kits K.D."/>
            <person name="Klotz M.G."/>
            <person name="Stein L.Y."/>
        </authorList>
    </citation>
    <scope>NUCLEOTIDE SEQUENCE [LARGE SCALE GENOMIC DNA]</scope>
    <source>
        <strain evidence="2 3">FJG1</strain>
    </source>
</reference>
<evidence type="ECO:0000256" key="1">
    <source>
        <dbReference type="SAM" id="MobiDB-lite"/>
    </source>
</evidence>
<sequence>MTKTATQTTQPANRLIPVPEWNQHHPWPPEGGLRHLIFHEKTNGFASAFKRVGRRVLIDEAEFFACVDRQNGTSK</sequence>
<feature type="region of interest" description="Disordered" evidence="1">
    <location>
        <begin position="1"/>
        <end position="27"/>
    </location>
</feature>
<dbReference type="Proteomes" id="UP000030512">
    <property type="component" value="Chromosome"/>
</dbReference>
<organism evidence="2 3">
    <name type="scientific">Methylomonas denitrificans</name>
    <dbReference type="NCBI Taxonomy" id="1538553"/>
    <lineage>
        <taxon>Bacteria</taxon>
        <taxon>Pseudomonadati</taxon>
        <taxon>Pseudomonadota</taxon>
        <taxon>Gammaproteobacteria</taxon>
        <taxon>Methylococcales</taxon>
        <taxon>Methylococcaceae</taxon>
        <taxon>Methylomonas</taxon>
    </lineage>
</organism>
<gene>
    <name evidence="2" type="ORF">JT25_021730</name>
</gene>
<dbReference type="RefSeq" id="WP_036277741.1">
    <property type="nucleotide sequence ID" value="NZ_CP014476.1"/>
</dbReference>
<protein>
    <submittedName>
        <fullName evidence="2">Uncharacterized protein</fullName>
    </submittedName>
</protein>
<dbReference type="EMBL" id="CP014476">
    <property type="protein sequence ID" value="AMK79071.1"/>
    <property type="molecule type" value="Genomic_DNA"/>
</dbReference>
<keyword evidence="3" id="KW-1185">Reference proteome</keyword>
<accession>A0A140E6P7</accession>
<dbReference type="AlphaFoldDB" id="A0A140E6P7"/>
<proteinExistence type="predicted"/>
<dbReference type="OrthoDB" id="6064844at2"/>
<dbReference type="STRING" id="1538553.JT25_021730"/>
<dbReference type="KEGG" id="mdn:JT25_021730"/>
<name>A0A140E6P7_9GAMM</name>
<evidence type="ECO:0000313" key="2">
    <source>
        <dbReference type="EMBL" id="AMK79071.1"/>
    </source>
</evidence>
<evidence type="ECO:0000313" key="3">
    <source>
        <dbReference type="Proteomes" id="UP000030512"/>
    </source>
</evidence>
<feature type="compositionally biased region" description="Polar residues" evidence="1">
    <location>
        <begin position="1"/>
        <end position="12"/>
    </location>
</feature>